<evidence type="ECO:0000313" key="2">
    <source>
        <dbReference type="EMBL" id="VFJ14555.1"/>
    </source>
</evidence>
<evidence type="ECO:0000256" key="1">
    <source>
        <dbReference type="SAM" id="Phobius"/>
    </source>
</evidence>
<name>A0A484IB76_9ARCH</name>
<evidence type="ECO:0000313" key="3">
    <source>
        <dbReference type="Proteomes" id="UP000294299"/>
    </source>
</evidence>
<protein>
    <submittedName>
        <fullName evidence="2">Uncharacterized protein</fullName>
    </submittedName>
</protein>
<keyword evidence="1" id="KW-0472">Membrane</keyword>
<feature type="transmembrane region" description="Helical" evidence="1">
    <location>
        <begin position="76"/>
        <end position="97"/>
    </location>
</feature>
<reference evidence="2 3" key="1">
    <citation type="submission" date="2019-02" db="EMBL/GenBank/DDBJ databases">
        <authorList>
            <person name="Lehtovirta-Morley E L."/>
        </authorList>
    </citation>
    <scope>NUCLEOTIDE SEQUENCE [LARGE SCALE GENOMIC DNA]</scope>
    <source>
        <strain evidence="2">NFRAN1</strain>
    </source>
</reference>
<sequence length="101" mass="10105">MDAPTGIDIAVPEPAAGVVEAPVDSADVGDESGVAGLGAAGGGADTGGGMLAVKSQYAIVIYPKNMRGMIIIINPFINRVGDVLVMWVSSCVVIVIFNSGS</sequence>
<dbReference type="EMBL" id="LR216287">
    <property type="protein sequence ID" value="VFJ14555.1"/>
    <property type="molecule type" value="Genomic_DNA"/>
</dbReference>
<proteinExistence type="predicted"/>
<organism evidence="2 3">
    <name type="scientific">Candidatus Nitrosocosmicus franklandianus</name>
    <dbReference type="NCBI Taxonomy" id="1798806"/>
    <lineage>
        <taxon>Archaea</taxon>
        <taxon>Nitrososphaerota</taxon>
        <taxon>Nitrososphaeria</taxon>
        <taxon>Nitrososphaerales</taxon>
        <taxon>Nitrososphaeraceae</taxon>
        <taxon>Candidatus Nitrosocosmicus</taxon>
    </lineage>
</organism>
<keyword evidence="1" id="KW-1133">Transmembrane helix</keyword>
<dbReference type="KEGG" id="nfn:NFRAN_2233"/>
<keyword evidence="1" id="KW-0812">Transmembrane</keyword>
<dbReference type="AlphaFoldDB" id="A0A484IB76"/>
<gene>
    <name evidence="2" type="ORF">NFRAN_2233</name>
</gene>
<dbReference type="Proteomes" id="UP000294299">
    <property type="component" value="Chromosome NFRAN"/>
</dbReference>
<accession>A0A484IB76</accession>
<keyword evidence="3" id="KW-1185">Reference proteome</keyword>